<keyword evidence="1" id="KW-1133">Transmembrane helix</keyword>
<proteinExistence type="predicted"/>
<sequence length="163" mass="18857">FANSVAPNEYILWNEENANGQSLEEDSAWRTLLRFFFPTTCILKENQVAKPCNELQELNESECLRYKCCFSSLRTTSFSCFAPLRDKPTQMFRMFGLGAVSMIILGCLPLYCCSLCRRSKWANPLRKKINRMLKGFKKQRNKVKRDAGILGTAMEDEEDDEKE</sequence>
<dbReference type="Proteomes" id="UP001610411">
    <property type="component" value="Unassembled WGS sequence"/>
</dbReference>
<dbReference type="InterPro" id="IPR055331">
    <property type="entry name" value="FMR1-like"/>
</dbReference>
<dbReference type="PANTHER" id="PTHR37360">
    <property type="entry name" value="FRAGILE X MENTAL RETARDATION 1 NEIGHBOR PROTEIN"/>
    <property type="match status" value="1"/>
</dbReference>
<feature type="non-terminal residue" evidence="2">
    <location>
        <position position="163"/>
    </location>
</feature>
<keyword evidence="1" id="KW-0472">Membrane</keyword>
<dbReference type="AlphaFoldDB" id="A0ABD2DNP9"/>
<protein>
    <submittedName>
        <fullName evidence="2">Fragile X mental retardation 1 neighbor protein</fullName>
    </submittedName>
</protein>
<name>A0ABD2DNP9_DAUMA</name>
<gene>
    <name evidence="2" type="ORF">WCI35_023684</name>
</gene>
<evidence type="ECO:0000313" key="3">
    <source>
        <dbReference type="Proteomes" id="UP001610411"/>
    </source>
</evidence>
<keyword evidence="3" id="KW-1185">Reference proteome</keyword>
<evidence type="ECO:0000313" key="2">
    <source>
        <dbReference type="EMBL" id="KAL2768061.1"/>
    </source>
</evidence>
<reference evidence="2 3" key="1">
    <citation type="journal article" date="2024" name="G3 (Bethesda)">
        <title>A hybrid genome assembly of the endangered aye-aye (Daubentonia madagascariensis).</title>
        <authorList>
            <person name="Versoza C.J."/>
            <person name="Pfeifer S.P."/>
        </authorList>
    </citation>
    <scope>NUCLEOTIDE SEQUENCE [LARGE SCALE GENOMIC DNA]</scope>
    <source>
        <strain evidence="2">6821</strain>
    </source>
</reference>
<comment type="caution">
    <text evidence="2">The sequence shown here is derived from an EMBL/GenBank/DDBJ whole genome shotgun (WGS) entry which is preliminary data.</text>
</comment>
<evidence type="ECO:0000256" key="1">
    <source>
        <dbReference type="SAM" id="Phobius"/>
    </source>
</evidence>
<dbReference type="EMBL" id="JBFSEQ010000009">
    <property type="protein sequence ID" value="KAL2768061.1"/>
    <property type="molecule type" value="Genomic_DNA"/>
</dbReference>
<feature type="non-terminal residue" evidence="2">
    <location>
        <position position="1"/>
    </location>
</feature>
<keyword evidence="1" id="KW-0812">Transmembrane</keyword>
<dbReference type="PANTHER" id="PTHR37360:SF1">
    <property type="entry name" value="FMR1 NEIGHBOR PROTEIN"/>
    <property type="match status" value="1"/>
</dbReference>
<accession>A0ABD2DNP9</accession>
<feature type="transmembrane region" description="Helical" evidence="1">
    <location>
        <begin position="91"/>
        <end position="111"/>
    </location>
</feature>
<organism evidence="2 3">
    <name type="scientific">Daubentonia madagascariensis</name>
    <name type="common">Aye-aye</name>
    <name type="synonym">Sciurus madagascariensis</name>
    <dbReference type="NCBI Taxonomy" id="31869"/>
    <lineage>
        <taxon>Eukaryota</taxon>
        <taxon>Metazoa</taxon>
        <taxon>Chordata</taxon>
        <taxon>Craniata</taxon>
        <taxon>Vertebrata</taxon>
        <taxon>Euteleostomi</taxon>
        <taxon>Mammalia</taxon>
        <taxon>Eutheria</taxon>
        <taxon>Euarchontoglires</taxon>
        <taxon>Primates</taxon>
        <taxon>Strepsirrhini</taxon>
        <taxon>Chiromyiformes</taxon>
        <taxon>Daubentoniidae</taxon>
        <taxon>Daubentonia</taxon>
    </lineage>
</organism>